<reference evidence="4 5" key="1">
    <citation type="journal article" date="2013" name="Proc. Natl. Acad. Sci. U.S.A.">
        <title>Genome of an arbuscular mycorrhizal fungus provides insight into the oldest plant symbiosis.</title>
        <authorList>
            <person name="Tisserant E."/>
            <person name="Malbreil M."/>
            <person name="Kuo A."/>
            <person name="Kohler A."/>
            <person name="Symeonidi A."/>
            <person name="Balestrini R."/>
            <person name="Charron P."/>
            <person name="Duensing N."/>
            <person name="Frei Dit Frey N."/>
            <person name="Gianinazzi-Pearson V."/>
            <person name="Gilbert L.B."/>
            <person name="Handa Y."/>
            <person name="Herr J.R."/>
            <person name="Hijri M."/>
            <person name="Koul R."/>
            <person name="Kawaguchi M."/>
            <person name="Krajinski F."/>
            <person name="Lammers P.J."/>
            <person name="Masclaux F.G."/>
            <person name="Murat C."/>
            <person name="Morin E."/>
            <person name="Ndikumana S."/>
            <person name="Pagni M."/>
            <person name="Petitpierre D."/>
            <person name="Requena N."/>
            <person name="Rosikiewicz P."/>
            <person name="Riley R."/>
            <person name="Saito K."/>
            <person name="San Clemente H."/>
            <person name="Shapiro H."/>
            <person name="van Tuinen D."/>
            <person name="Becard G."/>
            <person name="Bonfante P."/>
            <person name="Paszkowski U."/>
            <person name="Shachar-Hill Y.Y."/>
            <person name="Tuskan G.A."/>
            <person name="Young P.W."/>
            <person name="Sanders I.R."/>
            <person name="Henrissat B."/>
            <person name="Rensing S.A."/>
            <person name="Grigoriev I.V."/>
            <person name="Corradi N."/>
            <person name="Roux C."/>
            <person name="Martin F."/>
        </authorList>
    </citation>
    <scope>NUCLEOTIDE SEQUENCE [LARGE SCALE GENOMIC DNA]</scope>
    <source>
        <strain evidence="4 5">DAOM 197198</strain>
    </source>
</reference>
<proteinExistence type="predicted"/>
<dbReference type="EMBL" id="AUPC02000109">
    <property type="protein sequence ID" value="POG71294.1"/>
    <property type="molecule type" value="Genomic_DNA"/>
</dbReference>
<keyword evidence="3" id="KW-0812">Transmembrane</keyword>
<dbReference type="VEuPathDB" id="FungiDB:RhiirFUN_018709"/>
<feature type="transmembrane region" description="Helical" evidence="3">
    <location>
        <begin position="438"/>
        <end position="466"/>
    </location>
</feature>
<sequence>MEVETQSNTSASETKIDISDIKEHKEEIEKTPSETKDDIFVKTEMHRKSIHQIFVSQCMDYTEYGRSVLEWSVNVENNGPQQPDVYFKVDKKKNRYIFNTNAKLKKSCYYVVRIIVGLIDLNNDRTSSDRFLKLKHQVDYATMAWDSFLMDLVVIDVHGIGIYTLNENKIERYFWHNNEWKNFGENFRHSNIYKHFKHFKLLIGKFLQNEFDNSKHSIPFPIFIMDDGEWTGNIFLPIIKDKYYRRNIVEDVINDNLVLPKFGIKMLKIAIENKIQDAVQQIIELTQDYSENYMTIISLNLAILCDYYPDFIIKYISSTSIILSPYCICIGNSKNPSLHSYANIIYIKESNTNNNVFKPISANYEVVNFIVPFPQICVYQDDSKRNDYENNVTKKNHDIKSKIITILKKMITGLKIIMMIPKSDSGSLSSFTYREHSIMTILLVTFTFFTVIYLMNLFIGLFNLAINDYNKKEEFLLQKAQIIMEIELFYMLPWQCNNKKWFPDWIYYDIPITEIRKLINAIDNEQTVFNYPPFISKKLRELVAFSDDNNKLEKKIDQLTKQNIEFKEDLIKQNVELKQQLERIINYIGVEQG</sequence>
<feature type="compositionally biased region" description="Basic and acidic residues" evidence="2">
    <location>
        <begin position="14"/>
        <end position="35"/>
    </location>
</feature>
<protein>
    <recommendedName>
        <fullName evidence="6">Ion transport domain-containing protein</fullName>
    </recommendedName>
</protein>
<feature type="compositionally biased region" description="Polar residues" evidence="2">
    <location>
        <begin position="1"/>
        <end position="13"/>
    </location>
</feature>
<organism evidence="4 5">
    <name type="scientific">Rhizophagus irregularis (strain DAOM 181602 / DAOM 197198 / MUCL 43194)</name>
    <name type="common">Arbuscular mycorrhizal fungus</name>
    <name type="synonym">Glomus intraradices</name>
    <dbReference type="NCBI Taxonomy" id="747089"/>
    <lineage>
        <taxon>Eukaryota</taxon>
        <taxon>Fungi</taxon>
        <taxon>Fungi incertae sedis</taxon>
        <taxon>Mucoromycota</taxon>
        <taxon>Glomeromycotina</taxon>
        <taxon>Glomeromycetes</taxon>
        <taxon>Glomerales</taxon>
        <taxon>Glomeraceae</taxon>
        <taxon>Rhizophagus</taxon>
    </lineage>
</organism>
<keyword evidence="3" id="KW-1133">Transmembrane helix</keyword>
<name>A0A2P4Q0Z9_RHIID</name>
<evidence type="ECO:0008006" key="6">
    <source>
        <dbReference type="Google" id="ProtNLM"/>
    </source>
</evidence>
<dbReference type="Proteomes" id="UP000018888">
    <property type="component" value="Unassembled WGS sequence"/>
</dbReference>
<comment type="caution">
    <text evidence="4">The sequence shown here is derived from an EMBL/GenBank/DDBJ whole genome shotgun (WGS) entry which is preliminary data.</text>
</comment>
<keyword evidence="5" id="KW-1185">Reference proteome</keyword>
<feature type="coiled-coil region" evidence="1">
    <location>
        <begin position="535"/>
        <end position="587"/>
    </location>
</feature>
<reference evidence="4 5" key="2">
    <citation type="journal article" date="2018" name="New Phytol.">
        <title>High intraspecific genome diversity in the model arbuscular mycorrhizal symbiont Rhizophagus irregularis.</title>
        <authorList>
            <person name="Chen E.C.H."/>
            <person name="Morin E."/>
            <person name="Beaudet D."/>
            <person name="Noel J."/>
            <person name="Yildirir G."/>
            <person name="Ndikumana S."/>
            <person name="Charron P."/>
            <person name="St-Onge C."/>
            <person name="Giorgi J."/>
            <person name="Kruger M."/>
            <person name="Marton T."/>
            <person name="Ropars J."/>
            <person name="Grigoriev I.V."/>
            <person name="Hainaut M."/>
            <person name="Henrissat B."/>
            <person name="Roux C."/>
            <person name="Martin F."/>
            <person name="Corradi N."/>
        </authorList>
    </citation>
    <scope>NUCLEOTIDE SEQUENCE [LARGE SCALE GENOMIC DNA]</scope>
    <source>
        <strain evidence="4 5">DAOM 197198</strain>
    </source>
</reference>
<evidence type="ECO:0000313" key="5">
    <source>
        <dbReference type="Proteomes" id="UP000018888"/>
    </source>
</evidence>
<evidence type="ECO:0000256" key="3">
    <source>
        <dbReference type="SAM" id="Phobius"/>
    </source>
</evidence>
<evidence type="ECO:0000313" key="4">
    <source>
        <dbReference type="EMBL" id="POG71294.1"/>
    </source>
</evidence>
<keyword evidence="3" id="KW-0472">Membrane</keyword>
<accession>A0A2P4Q0Z9</accession>
<evidence type="ECO:0000256" key="2">
    <source>
        <dbReference type="SAM" id="MobiDB-lite"/>
    </source>
</evidence>
<dbReference type="AlphaFoldDB" id="A0A2P4Q0Z9"/>
<gene>
    <name evidence="4" type="ORF">GLOIN_2v1478530</name>
</gene>
<keyword evidence="1" id="KW-0175">Coiled coil</keyword>
<evidence type="ECO:0000256" key="1">
    <source>
        <dbReference type="SAM" id="Coils"/>
    </source>
</evidence>
<feature type="region of interest" description="Disordered" evidence="2">
    <location>
        <begin position="1"/>
        <end position="35"/>
    </location>
</feature>